<dbReference type="InterPro" id="IPR040982">
    <property type="entry name" value="DNA_pol3_finger"/>
</dbReference>
<comment type="caution">
    <text evidence="12">The sequence shown here is derived from an EMBL/GenBank/DDBJ whole genome shotgun (WGS) entry which is preliminary data.</text>
</comment>
<dbReference type="Gene3D" id="1.10.10.1600">
    <property type="entry name" value="Bacterial DNA polymerase III alpha subunit, thumb domain"/>
    <property type="match status" value="1"/>
</dbReference>
<keyword evidence="5 12" id="KW-0808">Transferase</keyword>
<dbReference type="CDD" id="cd04485">
    <property type="entry name" value="DnaE_OBF"/>
    <property type="match status" value="1"/>
</dbReference>
<dbReference type="PANTHER" id="PTHR32294:SF0">
    <property type="entry name" value="DNA POLYMERASE III SUBUNIT ALPHA"/>
    <property type="match status" value="1"/>
</dbReference>
<dbReference type="Proteomes" id="UP000823982">
    <property type="component" value="Unassembled WGS sequence"/>
</dbReference>
<evidence type="ECO:0000256" key="3">
    <source>
        <dbReference type="ARBA" id="ARBA00012417"/>
    </source>
</evidence>
<comment type="catalytic activity">
    <reaction evidence="10">
        <text>DNA(n) + a 2'-deoxyribonucleoside 5'-triphosphate = DNA(n+1) + diphosphate</text>
        <dbReference type="Rhea" id="RHEA:22508"/>
        <dbReference type="Rhea" id="RHEA-COMP:17339"/>
        <dbReference type="Rhea" id="RHEA-COMP:17340"/>
        <dbReference type="ChEBI" id="CHEBI:33019"/>
        <dbReference type="ChEBI" id="CHEBI:61560"/>
        <dbReference type="ChEBI" id="CHEBI:173112"/>
        <dbReference type="EC" id="2.7.7.7"/>
    </reaction>
</comment>
<dbReference type="NCBIfam" id="NF004226">
    <property type="entry name" value="PRK05673.1"/>
    <property type="match status" value="1"/>
</dbReference>
<dbReference type="InterPro" id="IPR004365">
    <property type="entry name" value="NA-bd_OB_tRNA"/>
</dbReference>
<keyword evidence="8" id="KW-0239">DNA-directed DNA polymerase</keyword>
<reference evidence="12" key="1">
    <citation type="submission" date="2020-10" db="EMBL/GenBank/DDBJ databases">
        <authorList>
            <person name="Gilroy R."/>
        </authorList>
    </citation>
    <scope>NUCLEOTIDE SEQUENCE</scope>
    <source>
        <strain evidence="12">CHK157-1446</strain>
    </source>
</reference>
<comment type="similarity">
    <text evidence="2">Belongs to the DNA polymerase type-C family. DnaE subfamily.</text>
</comment>
<accession>A0A9D1JI96</accession>
<dbReference type="InterPro" id="IPR016195">
    <property type="entry name" value="Pol/histidinol_Pase-like"/>
</dbReference>
<evidence type="ECO:0000256" key="9">
    <source>
        <dbReference type="ARBA" id="ARBA00025611"/>
    </source>
</evidence>
<dbReference type="InterPro" id="IPR004013">
    <property type="entry name" value="PHP_dom"/>
</dbReference>
<dbReference type="GO" id="GO:0003676">
    <property type="term" value="F:nucleic acid binding"/>
    <property type="evidence" value="ECO:0007669"/>
    <property type="project" value="InterPro"/>
</dbReference>
<dbReference type="CDD" id="cd12113">
    <property type="entry name" value="PHP_PolIIIA_DnaE3"/>
    <property type="match status" value="1"/>
</dbReference>
<evidence type="ECO:0000256" key="1">
    <source>
        <dbReference type="ARBA" id="ARBA00004496"/>
    </source>
</evidence>
<proteinExistence type="inferred from homology"/>
<keyword evidence="6 12" id="KW-0548">Nucleotidyltransferase</keyword>
<dbReference type="InterPro" id="IPR003141">
    <property type="entry name" value="Pol/His_phosphatase_N"/>
</dbReference>
<evidence type="ECO:0000256" key="10">
    <source>
        <dbReference type="ARBA" id="ARBA00049244"/>
    </source>
</evidence>
<evidence type="ECO:0000256" key="8">
    <source>
        <dbReference type="ARBA" id="ARBA00022932"/>
    </source>
</evidence>
<dbReference type="GO" id="GO:0006260">
    <property type="term" value="P:DNA replication"/>
    <property type="evidence" value="ECO:0007669"/>
    <property type="project" value="UniProtKB-KW"/>
</dbReference>
<evidence type="ECO:0000313" key="12">
    <source>
        <dbReference type="EMBL" id="HIS25257.1"/>
    </source>
</evidence>
<dbReference type="Gene3D" id="1.10.150.870">
    <property type="match status" value="1"/>
</dbReference>
<dbReference type="Pfam" id="PF01336">
    <property type="entry name" value="tRNA_anti-codon"/>
    <property type="match status" value="1"/>
</dbReference>
<dbReference type="InterPro" id="IPR041931">
    <property type="entry name" value="DNA_pol3_alpha_thumb_dom"/>
</dbReference>
<dbReference type="GO" id="GO:0008408">
    <property type="term" value="F:3'-5' exonuclease activity"/>
    <property type="evidence" value="ECO:0007669"/>
    <property type="project" value="InterPro"/>
</dbReference>
<dbReference type="Gene3D" id="3.20.20.140">
    <property type="entry name" value="Metal-dependent hydrolases"/>
    <property type="match status" value="1"/>
</dbReference>
<evidence type="ECO:0000256" key="2">
    <source>
        <dbReference type="ARBA" id="ARBA00009496"/>
    </source>
</evidence>
<evidence type="ECO:0000256" key="5">
    <source>
        <dbReference type="ARBA" id="ARBA00022679"/>
    </source>
</evidence>
<dbReference type="NCBIfam" id="TIGR00594">
    <property type="entry name" value="polc"/>
    <property type="match status" value="1"/>
</dbReference>
<gene>
    <name evidence="12" type="ORF">IAD01_07665</name>
</gene>
<dbReference type="GO" id="GO:0005737">
    <property type="term" value="C:cytoplasm"/>
    <property type="evidence" value="ECO:0007669"/>
    <property type="project" value="UniProtKB-SubCell"/>
</dbReference>
<comment type="subcellular location">
    <subcellularLocation>
        <location evidence="1">Cytoplasm</location>
    </subcellularLocation>
</comment>
<dbReference type="NCBIfam" id="NF005298">
    <property type="entry name" value="PRK06826.1"/>
    <property type="match status" value="1"/>
</dbReference>
<dbReference type="Pfam" id="PF14579">
    <property type="entry name" value="HHH_6"/>
    <property type="match status" value="1"/>
</dbReference>
<evidence type="ECO:0000313" key="13">
    <source>
        <dbReference type="Proteomes" id="UP000823982"/>
    </source>
</evidence>
<sequence>MPEFVHLHVHSEYSLLDGACRLKQLVSRVSKMGMGAVAVTDHGNIFAAVEFYNECKRQGVKPIIGCEVYVAPRTRFDKRGRLDTPYHLILLCKNEQGYKNLCKLVSRAYIEGFYNKPRVDFELLKMYHEGLVCLSGCLAGEVSRNLSSGDYESAKETVLRYKELFGEDYYIEIQNHKFADEENILVYQYKLSKETGVKLAATNDAHYIDKSDAPAQKILMCISTNTTVDDPNGMSFPTDEFYLKTADEMLALFPGHEDAIANTVEIADKCCVEFEFGVTKIPAFKLEGVSDNEKFLRDMSYDGLKQRYDVVTDELRQRLEYELSVIVGMGYVNYYLIVWDFIHYAKTHKIPVGPGRGSGAGSLVAYCIGITGIDPIKYNLLFERFLNPERVSMPDFDIDFCIEGRQDVIDYVKRRYGEDHVAQIVTFGTMAAKNAVRDCARAMAYPYSLADKVAKAIPFGMSISEALSSDKEFKQMCDNSDEIKNLLDMAMKVEGMPRHCSTHAAGVVITAGPVSDYVPLMTNDGQLVTQYTMTVLESLGLLKIDFLGLRNLTVIRDAVRSIHRTEPDFDIEKIPLDDPSVFKMLADGDTVGVFQFESAGMTNTIVKLVPENIEDLIAVISLYRPGPMDSIPTYIKNRHNKSGIVYKIPQLKPILEVTYGCIVYQEQVMQIFRSLAGYSYGRADIVRRAMAKKKHSVLENERKAFVYGEKNPDGSVNCPGCVANGISEKAANELFDDMTSFASYAFNKSHAAAYATLSYETAYLKRHYFKEYMSALITSVLDNSTKVTEYTAECESKGVKVLGPDINLSMEGFVSEEDGIRFGLLAIKSLGRGAIREIISEREKNGRFLSLYDFISRMYGKELTTRAIECLIMSGAFDSLENNRRKMLSGYDLMLNAVAEKNRESIEGQLDLFGGTGDAGGGASELQMTLPDVEEYPMQKLLEMEKETLGVYISGHPLAKYSQWLAACEITSVKNISDEFDGKQDRDLKNDSKQVSIIALLRTKKPLVTKKGQQMCFAGVEDATGDIEVIVFPNLYDKTRELMYENSALYIKGKISAREDEPPKILADEIIPADSYIEAVSAHPICVRIASTDRHAVESLRDISARYPGGGKLLVYLSDLKKLTALKGASNVDISDKLLSELYKACGEDNVRFRR</sequence>
<evidence type="ECO:0000259" key="11">
    <source>
        <dbReference type="SMART" id="SM00481"/>
    </source>
</evidence>
<dbReference type="SUPFAM" id="SSF89550">
    <property type="entry name" value="PHP domain-like"/>
    <property type="match status" value="1"/>
</dbReference>
<dbReference type="Pfam" id="PF17657">
    <property type="entry name" value="DNA_pol3_finger"/>
    <property type="match status" value="1"/>
</dbReference>
<dbReference type="AlphaFoldDB" id="A0A9D1JI96"/>
<dbReference type="SMART" id="SM00481">
    <property type="entry name" value="POLIIIAc"/>
    <property type="match status" value="1"/>
</dbReference>
<evidence type="ECO:0000256" key="6">
    <source>
        <dbReference type="ARBA" id="ARBA00022695"/>
    </source>
</evidence>
<dbReference type="Pfam" id="PF02811">
    <property type="entry name" value="PHP"/>
    <property type="match status" value="1"/>
</dbReference>
<keyword evidence="7" id="KW-0235">DNA replication</keyword>
<feature type="domain" description="Polymerase/histidinol phosphatase N-terminal" evidence="11">
    <location>
        <begin position="5"/>
        <end position="72"/>
    </location>
</feature>
<name>A0A9D1JI96_9FIRM</name>
<dbReference type="GO" id="GO:0003887">
    <property type="term" value="F:DNA-directed DNA polymerase activity"/>
    <property type="evidence" value="ECO:0007669"/>
    <property type="project" value="UniProtKB-KW"/>
</dbReference>
<dbReference type="EMBL" id="DVIR01000071">
    <property type="protein sequence ID" value="HIS25257.1"/>
    <property type="molecule type" value="Genomic_DNA"/>
</dbReference>
<protein>
    <recommendedName>
        <fullName evidence="4">DNA polymerase III subunit alpha</fullName>
        <ecNumber evidence="3">2.7.7.7</ecNumber>
    </recommendedName>
</protein>
<organism evidence="12 13">
    <name type="scientific">Candidatus Faeciplasma gallinarum</name>
    <dbReference type="NCBI Taxonomy" id="2840799"/>
    <lineage>
        <taxon>Bacteria</taxon>
        <taxon>Bacillati</taxon>
        <taxon>Bacillota</taxon>
        <taxon>Clostridia</taxon>
        <taxon>Eubacteriales</taxon>
        <taxon>Oscillospiraceae</taxon>
        <taxon>Oscillospiraceae incertae sedis</taxon>
        <taxon>Candidatus Faeciplasma</taxon>
    </lineage>
</organism>
<dbReference type="PANTHER" id="PTHR32294">
    <property type="entry name" value="DNA POLYMERASE III SUBUNIT ALPHA"/>
    <property type="match status" value="1"/>
</dbReference>
<reference evidence="12" key="2">
    <citation type="journal article" date="2021" name="PeerJ">
        <title>Extensive microbial diversity within the chicken gut microbiome revealed by metagenomics and culture.</title>
        <authorList>
            <person name="Gilroy R."/>
            <person name="Ravi A."/>
            <person name="Getino M."/>
            <person name="Pursley I."/>
            <person name="Horton D.L."/>
            <person name="Alikhan N.F."/>
            <person name="Baker D."/>
            <person name="Gharbi K."/>
            <person name="Hall N."/>
            <person name="Watson M."/>
            <person name="Adriaenssens E.M."/>
            <person name="Foster-Nyarko E."/>
            <person name="Jarju S."/>
            <person name="Secka A."/>
            <person name="Antonio M."/>
            <person name="Oren A."/>
            <person name="Chaudhuri R.R."/>
            <person name="La Ragione R."/>
            <person name="Hildebrand F."/>
            <person name="Pallen M.J."/>
        </authorList>
    </citation>
    <scope>NUCLEOTIDE SEQUENCE</scope>
    <source>
        <strain evidence="12">CHK157-1446</strain>
    </source>
</reference>
<evidence type="ECO:0000256" key="7">
    <source>
        <dbReference type="ARBA" id="ARBA00022705"/>
    </source>
</evidence>
<dbReference type="InterPro" id="IPR011708">
    <property type="entry name" value="DNA_pol3_alpha_NTPase_dom"/>
</dbReference>
<dbReference type="EC" id="2.7.7.7" evidence="3"/>
<dbReference type="Pfam" id="PF07733">
    <property type="entry name" value="DNA_pol3_alpha"/>
    <property type="match status" value="1"/>
</dbReference>
<comment type="function">
    <text evidence="9">DNA polymerase III is a complex, multichain enzyme responsible for most of the replicative synthesis in bacteria. This DNA polymerase also exhibits 3' to 5' exonuclease activity. The alpha chain is the DNA polymerase.</text>
</comment>
<evidence type="ECO:0000256" key="4">
    <source>
        <dbReference type="ARBA" id="ARBA00019114"/>
    </source>
</evidence>
<dbReference type="InterPro" id="IPR029460">
    <property type="entry name" value="DNAPol_HHH"/>
</dbReference>
<dbReference type="InterPro" id="IPR004805">
    <property type="entry name" value="DnaE2/DnaE/PolC"/>
</dbReference>